<keyword evidence="2" id="KW-1185">Reference proteome</keyword>
<protein>
    <submittedName>
        <fullName evidence="1">Uncharacterized protein</fullName>
    </submittedName>
</protein>
<sequence>MAWFQSDLLARDSLTTPACPAHPEPKSGYRLIYLPPAKRSPLKADLNQMFAIVWRLVDKKGSMCNLDSAVVTPNGQKLRRKTEPLIQSIPLVLFEEFTLAAMRKNPTMGGIWVYNGQISIHNGEETVTHREIAFSLQYAVPDGANYMKPFYTEIDWDKATACAKRLRYLAMLFVEFYGGLIGKRDVFSTEWKAKLEEASKVYAGAAVGNFIDPKLYLSKYPGDPANAVASLLQCSG</sequence>
<organism evidence="1 2">
    <name type="scientific">Aspergillus granulosus</name>
    <dbReference type="NCBI Taxonomy" id="176169"/>
    <lineage>
        <taxon>Eukaryota</taxon>
        <taxon>Fungi</taxon>
        <taxon>Dikarya</taxon>
        <taxon>Ascomycota</taxon>
        <taxon>Pezizomycotina</taxon>
        <taxon>Eurotiomycetes</taxon>
        <taxon>Eurotiomycetidae</taxon>
        <taxon>Eurotiales</taxon>
        <taxon>Aspergillaceae</taxon>
        <taxon>Aspergillus</taxon>
        <taxon>Aspergillus subgen. Nidulantes</taxon>
    </lineage>
</organism>
<proteinExistence type="predicted"/>
<reference evidence="1 2" key="1">
    <citation type="submission" date="2024-07" db="EMBL/GenBank/DDBJ databases">
        <title>Section-level genome sequencing and comparative genomics of Aspergillus sections Usti and Cavernicolus.</title>
        <authorList>
            <consortium name="Lawrence Berkeley National Laboratory"/>
            <person name="Nybo J.L."/>
            <person name="Vesth T.C."/>
            <person name="Theobald S."/>
            <person name="Frisvad J.C."/>
            <person name="Larsen T.O."/>
            <person name="Kjaerboelling I."/>
            <person name="Rothschild-Mancinelli K."/>
            <person name="Lyhne E.K."/>
            <person name="Kogle M.E."/>
            <person name="Barry K."/>
            <person name="Clum A."/>
            <person name="Na H."/>
            <person name="Ledsgaard L."/>
            <person name="Lin J."/>
            <person name="Lipzen A."/>
            <person name="Kuo A."/>
            <person name="Riley R."/>
            <person name="Mondo S."/>
            <person name="Labutti K."/>
            <person name="Haridas S."/>
            <person name="Pangalinan J."/>
            <person name="Salamov A.A."/>
            <person name="Simmons B.A."/>
            <person name="Magnuson J.K."/>
            <person name="Chen J."/>
            <person name="Drula E."/>
            <person name="Henrissat B."/>
            <person name="Wiebenga A."/>
            <person name="Lubbers R.J."/>
            <person name="Gomes A.C."/>
            <person name="Makela M.R."/>
            <person name="Stajich J."/>
            <person name="Grigoriev I.V."/>
            <person name="Mortensen U.H."/>
            <person name="De Vries R.P."/>
            <person name="Baker S.E."/>
            <person name="Andersen M.R."/>
        </authorList>
    </citation>
    <scope>NUCLEOTIDE SEQUENCE [LARGE SCALE GENOMIC DNA]</scope>
    <source>
        <strain evidence="1 2">CBS 588.65</strain>
    </source>
</reference>
<accession>A0ABR4GVB5</accession>
<evidence type="ECO:0000313" key="2">
    <source>
        <dbReference type="Proteomes" id="UP001610334"/>
    </source>
</evidence>
<evidence type="ECO:0000313" key="1">
    <source>
        <dbReference type="EMBL" id="KAL2802947.1"/>
    </source>
</evidence>
<dbReference type="Proteomes" id="UP001610334">
    <property type="component" value="Unassembled WGS sequence"/>
</dbReference>
<name>A0ABR4GVB5_9EURO</name>
<dbReference type="EMBL" id="JBFXLT010000156">
    <property type="protein sequence ID" value="KAL2802947.1"/>
    <property type="molecule type" value="Genomic_DNA"/>
</dbReference>
<comment type="caution">
    <text evidence="1">The sequence shown here is derived from an EMBL/GenBank/DDBJ whole genome shotgun (WGS) entry which is preliminary data.</text>
</comment>
<gene>
    <name evidence="1" type="ORF">BJX63DRAFT_437372</name>
</gene>